<sequence>MSLLVFPNRRRPFCFFLHARISVASSSGHQTAEMGAVTLHSALGNPTLTAASQRTAKGRRPLRQISKYCHLRKVIPGDSCPVGGASLKHREDLIIITGPPGSMLRGGVNARWVKALLGDVEHFVVLRGNKVCFGFGPMGDESSSSSNSLGL</sequence>
<evidence type="ECO:0000313" key="2">
    <source>
        <dbReference type="Proteomes" id="UP001469553"/>
    </source>
</evidence>
<name>A0ABV0XRF9_9TELE</name>
<protein>
    <submittedName>
        <fullName evidence="1">Uncharacterized protein</fullName>
    </submittedName>
</protein>
<comment type="caution">
    <text evidence="1">The sequence shown here is derived from an EMBL/GenBank/DDBJ whole genome shotgun (WGS) entry which is preliminary data.</text>
</comment>
<dbReference type="EMBL" id="JAHRIP010010734">
    <property type="protein sequence ID" value="MEQ2284050.1"/>
    <property type="molecule type" value="Genomic_DNA"/>
</dbReference>
<keyword evidence="2" id="KW-1185">Reference proteome</keyword>
<accession>A0ABV0XRF9</accession>
<reference evidence="1 2" key="1">
    <citation type="submission" date="2021-06" db="EMBL/GenBank/DDBJ databases">
        <authorList>
            <person name="Palmer J.M."/>
        </authorList>
    </citation>
    <scope>NUCLEOTIDE SEQUENCE [LARGE SCALE GENOMIC DNA]</scope>
    <source>
        <strain evidence="1 2">AS_MEX2019</strain>
        <tissue evidence="1">Muscle</tissue>
    </source>
</reference>
<organism evidence="1 2">
    <name type="scientific">Ameca splendens</name>
    <dbReference type="NCBI Taxonomy" id="208324"/>
    <lineage>
        <taxon>Eukaryota</taxon>
        <taxon>Metazoa</taxon>
        <taxon>Chordata</taxon>
        <taxon>Craniata</taxon>
        <taxon>Vertebrata</taxon>
        <taxon>Euteleostomi</taxon>
        <taxon>Actinopterygii</taxon>
        <taxon>Neopterygii</taxon>
        <taxon>Teleostei</taxon>
        <taxon>Neoteleostei</taxon>
        <taxon>Acanthomorphata</taxon>
        <taxon>Ovalentaria</taxon>
        <taxon>Atherinomorphae</taxon>
        <taxon>Cyprinodontiformes</taxon>
        <taxon>Goodeidae</taxon>
        <taxon>Ameca</taxon>
    </lineage>
</organism>
<dbReference type="Proteomes" id="UP001469553">
    <property type="component" value="Unassembled WGS sequence"/>
</dbReference>
<evidence type="ECO:0000313" key="1">
    <source>
        <dbReference type="EMBL" id="MEQ2284050.1"/>
    </source>
</evidence>
<proteinExistence type="predicted"/>
<gene>
    <name evidence="1" type="ORF">AMECASPLE_017620</name>
</gene>